<evidence type="ECO:0000256" key="1">
    <source>
        <dbReference type="SAM" id="MobiDB-lite"/>
    </source>
</evidence>
<feature type="transmembrane region" description="Helical" evidence="2">
    <location>
        <begin position="155"/>
        <end position="178"/>
    </location>
</feature>
<gene>
    <name evidence="3" type="ORF">C5469_20385</name>
</gene>
<sequence>MGSEDSVIDGMRFSDGRWSYTDTPSSRHSLDNGSSFKQGGGNGGGDGMLEARVARLESDVEHIKKSIDEIKLDFRDAKKDISATAKKIAEMEPSLLGKIQSTELSLNNRIQSVESSLNNKIQSVESTLSNKVQSVELSLSEKISSVDKRIDGTKVWFLSILVFSIAMPIIMFLLNLYLKK</sequence>
<evidence type="ECO:0000256" key="2">
    <source>
        <dbReference type="SAM" id="Phobius"/>
    </source>
</evidence>
<evidence type="ECO:0000313" key="3">
    <source>
        <dbReference type="EMBL" id="NHB94368.1"/>
    </source>
</evidence>
<protein>
    <submittedName>
        <fullName evidence="3">Uncharacterized protein</fullName>
    </submittedName>
</protein>
<feature type="compositionally biased region" description="Gly residues" evidence="1">
    <location>
        <begin position="38"/>
        <end position="47"/>
    </location>
</feature>
<accession>A0A7X5TJ90</accession>
<feature type="region of interest" description="Disordered" evidence="1">
    <location>
        <begin position="1"/>
        <end position="48"/>
    </location>
</feature>
<dbReference type="RefSeq" id="WP_166310255.1">
    <property type="nucleotide sequence ID" value="NZ_CAWPIB010000034.1"/>
</dbReference>
<evidence type="ECO:0000313" key="4">
    <source>
        <dbReference type="Proteomes" id="UP000591844"/>
    </source>
</evidence>
<keyword evidence="2" id="KW-0472">Membrane</keyword>
<keyword evidence="2" id="KW-0812">Transmembrane</keyword>
<proteinExistence type="predicted"/>
<dbReference type="Proteomes" id="UP000591844">
    <property type="component" value="Unassembled WGS sequence"/>
</dbReference>
<comment type="caution">
    <text evidence="3">The sequence shown here is derived from an EMBL/GenBank/DDBJ whole genome shotgun (WGS) entry which is preliminary data.</text>
</comment>
<keyword evidence="2" id="KW-1133">Transmembrane helix</keyword>
<dbReference type="EMBL" id="PUJW01000034">
    <property type="protein sequence ID" value="NHB94368.1"/>
    <property type="molecule type" value="Genomic_DNA"/>
</dbReference>
<dbReference type="AlphaFoldDB" id="A0A7X5TJ90"/>
<organism evidence="3 4">
    <name type="scientific">Photorhabdus cinerea</name>
    <dbReference type="NCBI Taxonomy" id="471575"/>
    <lineage>
        <taxon>Bacteria</taxon>
        <taxon>Pseudomonadati</taxon>
        <taxon>Pseudomonadota</taxon>
        <taxon>Gammaproteobacteria</taxon>
        <taxon>Enterobacterales</taxon>
        <taxon>Morganellaceae</taxon>
        <taxon>Photorhabdus</taxon>
    </lineage>
</organism>
<reference evidence="3 4" key="1">
    <citation type="submission" date="2018-02" db="EMBL/GenBank/DDBJ databases">
        <authorList>
            <person name="Machado R.A."/>
        </authorList>
    </citation>
    <scope>NUCLEOTIDE SEQUENCE [LARGE SCALE GENOMIC DNA]</scope>
    <source>
        <strain evidence="3 4">DSM 19724</strain>
    </source>
</reference>
<name>A0A7X5TJ90_9GAMM</name>
<keyword evidence="4" id="KW-1185">Reference proteome</keyword>
<feature type="compositionally biased region" description="Polar residues" evidence="1">
    <location>
        <begin position="20"/>
        <end position="37"/>
    </location>
</feature>